<name>A0AAE1Z842_SCHME</name>
<gene>
    <name evidence="1" type="ORF">MN116_007754</name>
</gene>
<evidence type="ECO:0000313" key="2">
    <source>
        <dbReference type="Proteomes" id="UP001292079"/>
    </source>
</evidence>
<reference evidence="1" key="1">
    <citation type="submission" date="2022-04" db="EMBL/GenBank/DDBJ databases">
        <authorList>
            <person name="Xu L."/>
            <person name="Lv Z."/>
        </authorList>
    </citation>
    <scope>NUCLEOTIDE SEQUENCE</scope>
    <source>
        <strain evidence="1">LV_2022a</strain>
    </source>
</reference>
<protein>
    <submittedName>
        <fullName evidence="1">Uncharacterized protein</fullName>
    </submittedName>
</protein>
<proteinExistence type="predicted"/>
<organism evidence="1 2">
    <name type="scientific">Schistosoma mekongi</name>
    <name type="common">Parasitic worm</name>
    <dbReference type="NCBI Taxonomy" id="38744"/>
    <lineage>
        <taxon>Eukaryota</taxon>
        <taxon>Metazoa</taxon>
        <taxon>Spiralia</taxon>
        <taxon>Lophotrochozoa</taxon>
        <taxon>Platyhelminthes</taxon>
        <taxon>Trematoda</taxon>
        <taxon>Digenea</taxon>
        <taxon>Strigeidida</taxon>
        <taxon>Schistosomatoidea</taxon>
        <taxon>Schistosomatidae</taxon>
        <taxon>Schistosoma</taxon>
    </lineage>
</organism>
<dbReference type="AlphaFoldDB" id="A0AAE1Z842"/>
<dbReference type="EMBL" id="JALJAT010000006">
    <property type="protein sequence ID" value="KAK4468559.1"/>
    <property type="molecule type" value="Genomic_DNA"/>
</dbReference>
<comment type="caution">
    <text evidence="1">The sequence shown here is derived from an EMBL/GenBank/DDBJ whole genome shotgun (WGS) entry which is preliminary data.</text>
</comment>
<accession>A0AAE1Z842</accession>
<dbReference type="Proteomes" id="UP001292079">
    <property type="component" value="Unassembled WGS sequence"/>
</dbReference>
<sequence length="539" mass="62455">MGNESSTLLTRMVIYEQMKKKLFKKSKLKMDQSCQISSEHFMCKPENIVDDNDDSNNEQWIDPADFITSSYEIETFYCDEHYLDKIDNNEYENNNKTQNYEFKLNKFGVQNNSNDTKPIHHLNDNNDKDTDKHEEIIDDNHLQPINNDLNNNLTADYFKLPEYPTLFQSKSSSNNIQHNTTLNNEQKTYDQFTTNIHNSIISSLSNSNDNSARIIRISDLYNNYSYSNFTYLIDNVQYHVNSLKHDVSIQCDMCCKHTNECESYENNVEKCSNVTSSGGKSTCINYEKNNYDKLIKLSQKIPVLSTQCNEIMDYMKQKTIACSKVNHGSEEYLVQNDSQSSQIYIQMKLQPNSYNDHFELNKVQHISDDTEINQNDQMNHMNLTDTSLQNVNHENDEYDIISMNNELISRLEEPISVDVIGERYIHGPSITEEPCFITKESKISKLVNSRRSLKECIPITNYMSDERSSTEDSELKVGEEIRDSNNANVEGCKLNIQNTSMIIDNNLLGQPNTIQTIGKHTNNFKKPTYIQIVDSLHHN</sequence>
<reference evidence="1" key="2">
    <citation type="journal article" date="2023" name="Infect Dis Poverty">
        <title>Chromosome-scale genome of the human blood fluke Schistosoma mekongi and its implications for public health.</title>
        <authorList>
            <person name="Zhou M."/>
            <person name="Xu L."/>
            <person name="Xu D."/>
            <person name="Chen W."/>
            <person name="Khan J."/>
            <person name="Hu Y."/>
            <person name="Huang H."/>
            <person name="Wei H."/>
            <person name="Zhang Y."/>
            <person name="Chusongsang P."/>
            <person name="Tanasarnprasert K."/>
            <person name="Hu X."/>
            <person name="Limpanont Y."/>
            <person name="Lv Z."/>
        </authorList>
    </citation>
    <scope>NUCLEOTIDE SEQUENCE</scope>
    <source>
        <strain evidence="1">LV_2022a</strain>
    </source>
</reference>
<keyword evidence="2" id="KW-1185">Reference proteome</keyword>
<evidence type="ECO:0000313" key="1">
    <source>
        <dbReference type="EMBL" id="KAK4468559.1"/>
    </source>
</evidence>